<keyword evidence="6" id="KW-1185">Reference proteome</keyword>
<evidence type="ECO:0000256" key="2">
    <source>
        <dbReference type="ARBA" id="ARBA00007639"/>
    </source>
</evidence>
<comment type="similarity">
    <text evidence="2">Belongs to the bacterial solute-binding protein 2 family.</text>
</comment>
<reference evidence="5" key="1">
    <citation type="submission" date="2016-01" db="EMBL/GenBank/DDBJ databases">
        <authorList>
            <person name="Peeters C."/>
        </authorList>
    </citation>
    <scope>NUCLEOTIDE SEQUENCE</scope>
    <source>
        <strain evidence="5">LMG 29322</strain>
    </source>
</reference>
<evidence type="ECO:0000259" key="4">
    <source>
        <dbReference type="Pfam" id="PF13407"/>
    </source>
</evidence>
<dbReference type="InterPro" id="IPR028082">
    <property type="entry name" value="Peripla_BP_I"/>
</dbReference>
<accession>A0A158CH60</accession>
<dbReference type="PANTHER" id="PTHR46847:SF1">
    <property type="entry name" value="D-ALLOSE-BINDING PERIPLASMIC PROTEIN-RELATED"/>
    <property type="match status" value="1"/>
</dbReference>
<proteinExistence type="inferred from homology"/>
<evidence type="ECO:0000256" key="1">
    <source>
        <dbReference type="ARBA" id="ARBA00004196"/>
    </source>
</evidence>
<dbReference type="STRING" id="1777140.AWB79_05371"/>
<protein>
    <submittedName>
        <fullName evidence="5">Periplasmic binding protein/LacI transcriptional regulator</fullName>
    </submittedName>
</protein>
<evidence type="ECO:0000313" key="5">
    <source>
        <dbReference type="EMBL" id="SAK81611.1"/>
    </source>
</evidence>
<feature type="domain" description="Periplasmic binding protein" evidence="4">
    <location>
        <begin position="37"/>
        <end position="296"/>
    </location>
</feature>
<dbReference type="GO" id="GO:0030313">
    <property type="term" value="C:cell envelope"/>
    <property type="evidence" value="ECO:0007669"/>
    <property type="project" value="UniProtKB-SubCell"/>
</dbReference>
<dbReference type="Proteomes" id="UP000054851">
    <property type="component" value="Unassembled WGS sequence"/>
</dbReference>
<comment type="caution">
    <text evidence="5">The sequence shown here is derived from an EMBL/GenBank/DDBJ whole genome shotgun (WGS) entry which is preliminary data.</text>
</comment>
<dbReference type="AlphaFoldDB" id="A0A158CH60"/>
<name>A0A158CH60_9BURK</name>
<evidence type="ECO:0000313" key="6">
    <source>
        <dbReference type="Proteomes" id="UP000054851"/>
    </source>
</evidence>
<dbReference type="EMBL" id="FCOA02000022">
    <property type="protein sequence ID" value="SAK81611.1"/>
    <property type="molecule type" value="Genomic_DNA"/>
</dbReference>
<sequence length="329" mass="34954">MTSLARRRLLAACAISVCGIARLRDARAASSDGKATVALVMKSLNDPFVVSMIEGARNYQRHYTSQLDLTTHGTLTDNDVAGQISIVETLIEAKTNAIVIAPADSKALLPVAAKAIAAGIIVIAIDNPFDENAQEQAKVFIPFVGPDSRRGAKLVGGYLASKLKAGDEVGIIEGPANDRNSQQRTVGFREAMSAAGMRVADTDGGEWTAASGKASALQMLYAHPDIRGLMCANDNIAMGAIDAIRIAGKKGRVQVTGYNNIDAVQPMLEDGRLLATVEQFGARQAVFGVDVAVKALLERRRQRDLSPYMETPVQLVTKAQAKGFRFGAS</sequence>
<gene>
    <name evidence="5" type="ORF">AWB79_05371</name>
</gene>
<dbReference type="PANTHER" id="PTHR46847">
    <property type="entry name" value="D-ALLOSE-BINDING PERIPLASMIC PROTEIN-RELATED"/>
    <property type="match status" value="1"/>
</dbReference>
<dbReference type="SUPFAM" id="SSF53822">
    <property type="entry name" value="Periplasmic binding protein-like I"/>
    <property type="match status" value="1"/>
</dbReference>
<dbReference type="OrthoDB" id="5592879at2"/>
<keyword evidence="3" id="KW-0732">Signal</keyword>
<dbReference type="Pfam" id="PF13407">
    <property type="entry name" value="Peripla_BP_4"/>
    <property type="match status" value="1"/>
</dbReference>
<evidence type="ECO:0000256" key="3">
    <source>
        <dbReference type="ARBA" id="ARBA00022729"/>
    </source>
</evidence>
<dbReference type="RefSeq" id="WP_061170453.1">
    <property type="nucleotide sequence ID" value="NZ_FCOA02000022.1"/>
</dbReference>
<dbReference type="InterPro" id="IPR025997">
    <property type="entry name" value="SBP_2_dom"/>
</dbReference>
<comment type="subcellular location">
    <subcellularLocation>
        <location evidence="1">Cell envelope</location>
    </subcellularLocation>
</comment>
<dbReference type="GO" id="GO:0030246">
    <property type="term" value="F:carbohydrate binding"/>
    <property type="evidence" value="ECO:0007669"/>
    <property type="project" value="UniProtKB-ARBA"/>
</dbReference>
<organism evidence="5 6">
    <name type="scientific">Caballeronia hypogeia</name>
    <dbReference type="NCBI Taxonomy" id="1777140"/>
    <lineage>
        <taxon>Bacteria</taxon>
        <taxon>Pseudomonadati</taxon>
        <taxon>Pseudomonadota</taxon>
        <taxon>Betaproteobacteria</taxon>
        <taxon>Burkholderiales</taxon>
        <taxon>Burkholderiaceae</taxon>
        <taxon>Caballeronia</taxon>
    </lineage>
</organism>
<dbReference type="Gene3D" id="3.40.50.2300">
    <property type="match status" value="2"/>
</dbReference>